<dbReference type="AlphaFoldDB" id="A0A8J7WEZ6"/>
<dbReference type="EMBL" id="JAGTUU010000003">
    <property type="protein sequence ID" value="MBS0124166.1"/>
    <property type="molecule type" value="Genomic_DNA"/>
</dbReference>
<evidence type="ECO:0000313" key="3">
    <source>
        <dbReference type="Proteomes" id="UP000681356"/>
    </source>
</evidence>
<gene>
    <name evidence="2" type="ORF">KB874_08460</name>
</gene>
<feature type="region of interest" description="Disordered" evidence="1">
    <location>
        <begin position="1"/>
        <end position="23"/>
    </location>
</feature>
<keyword evidence="3" id="KW-1185">Reference proteome</keyword>
<proteinExistence type="predicted"/>
<dbReference type="Proteomes" id="UP000681356">
    <property type="component" value="Unassembled WGS sequence"/>
</dbReference>
<sequence>MADDLAEGLDDKRTASSRIQGRTGRWRLAMMTGLLLENHVRHPARRPGTAVLSITTTRAAAKSAQST</sequence>
<organism evidence="2 3">
    <name type="scientific">Thetidibacter halocola</name>
    <dbReference type="NCBI Taxonomy" id="2827239"/>
    <lineage>
        <taxon>Bacteria</taxon>
        <taxon>Pseudomonadati</taxon>
        <taxon>Pseudomonadota</taxon>
        <taxon>Alphaproteobacteria</taxon>
        <taxon>Rhodobacterales</taxon>
        <taxon>Roseobacteraceae</taxon>
        <taxon>Thetidibacter</taxon>
    </lineage>
</organism>
<reference evidence="2" key="1">
    <citation type="submission" date="2021-04" db="EMBL/GenBank/DDBJ databases">
        <authorList>
            <person name="Yoon J."/>
        </authorList>
    </citation>
    <scope>NUCLEOTIDE SEQUENCE</scope>
    <source>
        <strain evidence="2">KMU-90</strain>
    </source>
</reference>
<comment type="caution">
    <text evidence="2">The sequence shown here is derived from an EMBL/GenBank/DDBJ whole genome shotgun (WGS) entry which is preliminary data.</text>
</comment>
<protein>
    <submittedName>
        <fullName evidence="2">Uncharacterized protein</fullName>
    </submittedName>
</protein>
<evidence type="ECO:0000256" key="1">
    <source>
        <dbReference type="SAM" id="MobiDB-lite"/>
    </source>
</evidence>
<name>A0A8J7WEZ6_9RHOB</name>
<evidence type="ECO:0000313" key="2">
    <source>
        <dbReference type="EMBL" id="MBS0124166.1"/>
    </source>
</evidence>
<accession>A0A8J7WEZ6</accession>
<dbReference type="RefSeq" id="WP_212536130.1">
    <property type="nucleotide sequence ID" value="NZ_JAGTUU010000003.1"/>
</dbReference>